<feature type="region of interest" description="Disordered" evidence="1">
    <location>
        <begin position="382"/>
        <end position="402"/>
    </location>
</feature>
<name>A0A8H3J1D3_9LECA</name>
<evidence type="ECO:0000256" key="1">
    <source>
        <dbReference type="SAM" id="MobiDB-lite"/>
    </source>
</evidence>
<keyword evidence="3" id="KW-1185">Reference proteome</keyword>
<gene>
    <name evidence="2" type="ORF">IMSHALPRED_001119</name>
</gene>
<accession>A0A8H3J1D3</accession>
<dbReference type="Proteomes" id="UP000664534">
    <property type="component" value="Unassembled WGS sequence"/>
</dbReference>
<dbReference type="EMBL" id="CAJPDT010000112">
    <property type="protein sequence ID" value="CAF9938863.1"/>
    <property type="molecule type" value="Genomic_DNA"/>
</dbReference>
<organism evidence="2 3">
    <name type="scientific">Imshaugia aleurites</name>
    <dbReference type="NCBI Taxonomy" id="172621"/>
    <lineage>
        <taxon>Eukaryota</taxon>
        <taxon>Fungi</taxon>
        <taxon>Dikarya</taxon>
        <taxon>Ascomycota</taxon>
        <taxon>Pezizomycotina</taxon>
        <taxon>Lecanoromycetes</taxon>
        <taxon>OSLEUM clade</taxon>
        <taxon>Lecanoromycetidae</taxon>
        <taxon>Lecanorales</taxon>
        <taxon>Lecanorineae</taxon>
        <taxon>Parmeliaceae</taxon>
        <taxon>Imshaugia</taxon>
    </lineage>
</organism>
<proteinExistence type="predicted"/>
<evidence type="ECO:0000313" key="2">
    <source>
        <dbReference type="EMBL" id="CAF9938863.1"/>
    </source>
</evidence>
<dbReference type="AlphaFoldDB" id="A0A8H3J1D3"/>
<comment type="caution">
    <text evidence="2">The sequence shown here is derived from an EMBL/GenBank/DDBJ whole genome shotgun (WGS) entry which is preliminary data.</text>
</comment>
<feature type="compositionally biased region" description="Pro residues" evidence="1">
    <location>
        <begin position="389"/>
        <end position="401"/>
    </location>
</feature>
<evidence type="ECO:0000313" key="3">
    <source>
        <dbReference type="Proteomes" id="UP000664534"/>
    </source>
</evidence>
<reference evidence="2" key="1">
    <citation type="submission" date="2021-03" db="EMBL/GenBank/DDBJ databases">
        <authorList>
            <person name="Tagirdzhanova G."/>
        </authorList>
    </citation>
    <scope>NUCLEOTIDE SEQUENCE</scope>
</reference>
<sequence length="879" mass="95045">MTTAGTANATLSNAIHTADTKELQNQLLAVVALTQTWVNKSTESNSHNAVNAINGTILFAQVCTISKLEDTTYIKVIKMTRNLFAAESFFEHHVHSVNHIDDNYIDDGFIRANVFSVIYIDNGFIRADFCSVKCIDEISIYPKKFRILHQNGHNERLWFSSCSTSCFSTVVCSEAATTSTRTKPVSCPLATFTTVSTPAWLGATWSAEESFLKEMTSPSVNAYSSSSFAEPSAPTGSNSGGGGIGSNEGGSASNGEIGIYGVAVIPAPGASSVVPPLTSDVAVSPTSGANSFAPPSPLTVVPPLSKCSLVSYNYTVQAAPTVVTGCTCDTVDAGLLTKVINNTIYTMCAGSPYPTMASRIFVSSSTAVSTPKSYSSNELIPQAATSFDPPKPSVTPPPPPATSFEPSIPTLTCGAWISSTKDAVPEAVPTDQTQLILDTTNKFCTPQLEGVSGGNVAIPNQKAVPIFIVFSFKGPHDGEIQMYMAWDPREECTDAEAPAIVAASSKTPDPLCLQALNNVTSACGIYGGVTDIKCRRYGWFSFDASTVKGGFIGPRSLDESIIEEAPDAPRKSLGTRGDVIDPRFRIDDSSRVEGHTQLPSPHTPARLERRVDIATLWNDLEAEGRTRYGAVWAELWRRPRRNKGCIDPTIWELRTTPSMEPSPELQAIIARINYYYAQFRGPQVALAPGSWAFYSATYPKNVYPPQFYLNNLMSTQARILIVLNARTVVRASDPSSQVIPPGSTDLLYAPTHASDMYFAIWKAKCSADGGLNPSILQWEILDDVVEGTAVQVLEYIFGSVGWYAANGMPNLIFMDKDQAAFYVLTATPSLIGMSYMLENYALDLGGYILGVGVIWEPIPPDALHPTGRRYYMWLQLFHV</sequence>
<protein>
    <submittedName>
        <fullName evidence="2">Uncharacterized protein</fullName>
    </submittedName>
</protein>